<gene>
    <name evidence="2" type="ORF">MVEN_02192900</name>
</gene>
<dbReference type="AlphaFoldDB" id="A0A8H6X6J0"/>
<keyword evidence="3" id="KW-1185">Reference proteome</keyword>
<keyword evidence="1" id="KW-0732">Signal</keyword>
<evidence type="ECO:0000313" key="2">
    <source>
        <dbReference type="EMBL" id="KAF7335402.1"/>
    </source>
</evidence>
<evidence type="ECO:0000313" key="3">
    <source>
        <dbReference type="Proteomes" id="UP000620124"/>
    </source>
</evidence>
<feature type="chain" id="PRO_5034332047" evidence="1">
    <location>
        <begin position="22"/>
        <end position="319"/>
    </location>
</feature>
<protein>
    <submittedName>
        <fullName evidence="2">Conidiation-specific protein 13</fullName>
    </submittedName>
</protein>
<name>A0A8H6X6J0_9AGAR</name>
<feature type="signal peptide" evidence="1">
    <location>
        <begin position="1"/>
        <end position="21"/>
    </location>
</feature>
<dbReference type="EMBL" id="JACAZI010000024">
    <property type="protein sequence ID" value="KAF7335402.1"/>
    <property type="molecule type" value="Genomic_DNA"/>
</dbReference>
<sequence length="319" mass="34105">MREMSPLSYLILVLLIPLSSAFPLTSSSGATVFHDAITEIPLPPLSLNPQEPNFDSFDLTSALPPASVIRAEAIDLPPNCAAYIGQGEDSECASAMTALSVQFEDCGDPFVVCRCDDAQMSIGSVLDRLGRVPVGLRRYAGTIVVVATNSTPHAYTLTTGDTHIFGDCSMNAWVHETIHAFDFAEDTRQSSAPGWSSALATDSCVPDSYSLVNAVEDFAQVGVITIYMLVYGGRLPPGFVADCMSNQLAFASSLAMYNPENLFGNTCNIVDGGPPARHTASPAVLDPSRTFPDVVSNGQISWRYEHYWGSGCGFDGARQ</sequence>
<organism evidence="2 3">
    <name type="scientific">Mycena venus</name>
    <dbReference type="NCBI Taxonomy" id="2733690"/>
    <lineage>
        <taxon>Eukaryota</taxon>
        <taxon>Fungi</taxon>
        <taxon>Dikarya</taxon>
        <taxon>Basidiomycota</taxon>
        <taxon>Agaricomycotina</taxon>
        <taxon>Agaricomycetes</taxon>
        <taxon>Agaricomycetidae</taxon>
        <taxon>Agaricales</taxon>
        <taxon>Marasmiineae</taxon>
        <taxon>Mycenaceae</taxon>
        <taxon>Mycena</taxon>
    </lineage>
</organism>
<dbReference type="OrthoDB" id="2142213at2759"/>
<accession>A0A8H6X6J0</accession>
<proteinExistence type="predicted"/>
<reference evidence="2" key="1">
    <citation type="submission" date="2020-05" db="EMBL/GenBank/DDBJ databases">
        <title>Mycena genomes resolve the evolution of fungal bioluminescence.</title>
        <authorList>
            <person name="Tsai I.J."/>
        </authorList>
    </citation>
    <scope>NUCLEOTIDE SEQUENCE</scope>
    <source>
        <strain evidence="2">CCC161011</strain>
    </source>
</reference>
<evidence type="ECO:0000256" key="1">
    <source>
        <dbReference type="SAM" id="SignalP"/>
    </source>
</evidence>
<dbReference type="Proteomes" id="UP000620124">
    <property type="component" value="Unassembled WGS sequence"/>
</dbReference>
<comment type="caution">
    <text evidence="2">The sequence shown here is derived from an EMBL/GenBank/DDBJ whole genome shotgun (WGS) entry which is preliminary data.</text>
</comment>